<evidence type="ECO:0000313" key="1">
    <source>
        <dbReference type="Proteomes" id="UP000887580"/>
    </source>
</evidence>
<protein>
    <submittedName>
        <fullName evidence="2">UV-stimulated scaffold protein A</fullName>
    </submittedName>
</protein>
<sequence>MSLGNVEEVKRTVRTLIKKFDYEKRELYQPLLKKLKELIKRDEQLIPEFVDAIFINLKSQDSDKRLCVVLLVDYFFQRSHAFRTAIVDSLQDFLVYTVELDPLYFPLPGPPNAATLLKKETLQIFKLWVEKYVSGYPKLENAKTVLLSSKTFDFARADGQTEVERNRAEADRIRKDIVDKKIIDQILKDFAESKAHVRESVIEAQTMISLIVPDFREYENVASLPEPGPSTAATVTSRNLVISVPDKIIIEKTGDNEELINSFIDNQKLLIPNLKKVNNWISKMTRHGGSGEILKEMLNLQRSLNQEIQKTKDIKIIERRKAVITKADDAMEDSEDDDNDSDGFEDVDLNVVDPEGLDIDEESGKKGNEITVEQELLEQIAEMEKRETLEKLKKKKDALSSMKESAIPTLNYGLDLKYWGEDIKPAEVAKNQSDGHRFWRPPDEDQVGKESEDIYRTRVITFVGEMPEITRSCRAPLPSGRLCPRMDRVNCPLHGPIVDRDENGVIVGGHSEQPGSATTAIQRFNSAYEQKQKEAEEEALWRDLEKQTGGKFSYDLAKKQRKKKDAPKKREKSAHQKTRDRLSTKLLNKRTKKRVTDHLDAIQKNKAAKKFAHQFNY</sequence>
<accession>A0AC35GHN3</accession>
<dbReference type="WBParaSite" id="PS1159_v2.g5093.t1">
    <property type="protein sequence ID" value="PS1159_v2.g5093.t1"/>
    <property type="gene ID" value="PS1159_v2.g5093"/>
</dbReference>
<reference evidence="2" key="1">
    <citation type="submission" date="2022-11" db="UniProtKB">
        <authorList>
            <consortium name="WormBaseParasite"/>
        </authorList>
    </citation>
    <scope>IDENTIFICATION</scope>
</reference>
<name>A0AC35GHN3_9BILA</name>
<evidence type="ECO:0000313" key="2">
    <source>
        <dbReference type="WBParaSite" id="PS1159_v2.g5093.t1"/>
    </source>
</evidence>
<dbReference type="Proteomes" id="UP000887580">
    <property type="component" value="Unplaced"/>
</dbReference>
<organism evidence="1 2">
    <name type="scientific">Panagrolaimus sp. PS1159</name>
    <dbReference type="NCBI Taxonomy" id="55785"/>
    <lineage>
        <taxon>Eukaryota</taxon>
        <taxon>Metazoa</taxon>
        <taxon>Ecdysozoa</taxon>
        <taxon>Nematoda</taxon>
        <taxon>Chromadorea</taxon>
        <taxon>Rhabditida</taxon>
        <taxon>Tylenchina</taxon>
        <taxon>Panagrolaimomorpha</taxon>
        <taxon>Panagrolaimoidea</taxon>
        <taxon>Panagrolaimidae</taxon>
        <taxon>Panagrolaimus</taxon>
    </lineage>
</organism>
<proteinExistence type="predicted"/>